<keyword evidence="2" id="KW-1185">Reference proteome</keyword>
<dbReference type="EMBL" id="MH113812">
    <property type="protein sequence ID" value="AWD90596.1"/>
    <property type="molecule type" value="Genomic_DNA"/>
</dbReference>
<dbReference type="KEGG" id="vg:54991013"/>
<accession>A0A2S1GMJ0</accession>
<evidence type="ECO:0000313" key="1">
    <source>
        <dbReference type="EMBL" id="AWD90596.1"/>
    </source>
</evidence>
<sequence>MTNITHNVLVRQYLAKLLAGTVTVDQVLAEGTEAGHEAVEASSRVFSDVTHAARDIYSAMTSPFEAKIKAGSATLELLYQHGLTRAQAMKFLGKTLAFKIDWEWTAGGTIYLLPLTRMPSASECGLFLNGLRIPLAAIVQNTDAHKCRLIVDWVNTRKTQ</sequence>
<evidence type="ECO:0000313" key="2">
    <source>
        <dbReference type="Proteomes" id="UP000247221"/>
    </source>
</evidence>
<proteinExistence type="predicted"/>
<protein>
    <submittedName>
        <fullName evidence="1">Uncharacterized protein</fullName>
    </submittedName>
</protein>
<name>A0A2S1GMJ0_9CAUD</name>
<dbReference type="GeneID" id="54991013"/>
<dbReference type="RefSeq" id="YP_009800514.1">
    <property type="nucleotide sequence ID" value="NC_047954.1"/>
</dbReference>
<organism evidence="1 2">
    <name type="scientific">Pseudomonas phage Njord</name>
    <dbReference type="NCBI Taxonomy" id="2163985"/>
    <lineage>
        <taxon>Viruses</taxon>
        <taxon>Duplodnaviria</taxon>
        <taxon>Heunggongvirae</taxon>
        <taxon>Uroviricota</taxon>
        <taxon>Caudoviricetes</taxon>
        <taxon>Autographivirales</taxon>
        <taxon>Autosignataviridae</taxon>
        <taxon>Colwellvirinae</taxon>
        <taxon>Njordvirus</taxon>
        <taxon>Njordvirus njord</taxon>
        <taxon>Uliginvirus njord</taxon>
    </lineage>
</organism>
<reference evidence="1 2" key="1">
    <citation type="submission" date="2018-03" db="EMBL/GenBank/DDBJ databases">
        <title>Phage therapy in agriculture - a green tech approach to combat plant pathogenic bacteria.</title>
        <authorList>
            <person name="Carstens A.B."/>
            <person name="Djurhuus A.M."/>
            <person name="Hansen L.H."/>
        </authorList>
    </citation>
    <scope>NUCLEOTIDE SEQUENCE [LARGE SCALE GENOMIC DNA]</scope>
</reference>
<dbReference type="Proteomes" id="UP000247221">
    <property type="component" value="Segment"/>
</dbReference>